<gene>
    <name evidence="2" type="ORF">REISMN_08060</name>
</gene>
<dbReference type="Proteomes" id="UP000027161">
    <property type="component" value="Unassembled WGS sequence"/>
</dbReference>
<feature type="compositionally biased region" description="Basic and acidic residues" evidence="1">
    <location>
        <begin position="10"/>
        <end position="26"/>
    </location>
</feature>
<keyword evidence="3" id="KW-1185">Reference proteome</keyword>
<comment type="caution">
    <text evidence="2">The sequence shown here is derived from an EMBL/GenBank/DDBJ whole genome shotgun (WGS) entry which is preliminary data.</text>
</comment>
<dbReference type="AlphaFoldDB" id="A0A8E0WKC5"/>
<accession>A0A8E0WKC5</accession>
<sequence>MQHQHSKLNYKKDNIMTNENNKENNKKATHNNTHQLSTQEEALYNTTELGRILKDLESVEQKIQQNANDAIEELKAENLVLCKLPVRLEEKLQEIVPDIAEALQKQVFKSNLDKIQKANEAIDDMMQQFDKKINASLVEADRQIS</sequence>
<evidence type="ECO:0000256" key="1">
    <source>
        <dbReference type="SAM" id="MobiDB-lite"/>
    </source>
</evidence>
<feature type="region of interest" description="Disordered" evidence="1">
    <location>
        <begin position="1"/>
        <end position="35"/>
    </location>
</feature>
<evidence type="ECO:0000313" key="2">
    <source>
        <dbReference type="EMBL" id="KDO02207.1"/>
    </source>
</evidence>
<organism evidence="2 3">
    <name type="scientific">Rickettsia tamurae subsp. buchneri</name>
    <dbReference type="NCBI Taxonomy" id="1462938"/>
    <lineage>
        <taxon>Bacteria</taxon>
        <taxon>Pseudomonadati</taxon>
        <taxon>Pseudomonadota</taxon>
        <taxon>Alphaproteobacteria</taxon>
        <taxon>Rickettsiales</taxon>
        <taxon>Rickettsiaceae</taxon>
        <taxon>Rickettsieae</taxon>
        <taxon>Rickettsia</taxon>
        <taxon>spotted fever group</taxon>
    </lineage>
</organism>
<keyword evidence="2" id="KW-0614">Plasmid</keyword>
<protein>
    <submittedName>
        <fullName evidence="2">Uncharacterized protein</fullName>
    </submittedName>
</protein>
<reference evidence="2 3" key="1">
    <citation type="submission" date="2014-02" db="EMBL/GenBank/DDBJ databases">
        <title>Draft genome sequence of Rickettsia buchneri sp. nov. ISO7T.</title>
        <authorList>
            <person name="Felsheim R.F."/>
            <person name="Kurtti T.J."/>
            <person name="Munderloh U.G."/>
        </authorList>
    </citation>
    <scope>NUCLEOTIDE SEQUENCE [LARGE SCALE GENOMIC DNA]</scope>
    <source>
        <strain evidence="3">ISO7</strain>
        <plasmid evidence="2">pREISMN_1</plasmid>
    </source>
</reference>
<name>A0A8E0WKC5_9RICK</name>
<geneLocation type="plasmid" evidence="2">
    <name>pREISMN_1</name>
</geneLocation>
<evidence type="ECO:0000313" key="3">
    <source>
        <dbReference type="Proteomes" id="UP000027161"/>
    </source>
</evidence>
<proteinExistence type="predicted"/>
<dbReference type="EMBL" id="JFKF01000199">
    <property type="protein sequence ID" value="KDO02207.1"/>
    <property type="molecule type" value="Genomic_DNA"/>
</dbReference>
<dbReference type="RefSeq" id="WP_037214542.1">
    <property type="nucleotide sequence ID" value="NZ_JFKF01000199.1"/>
</dbReference>